<evidence type="ECO:0000313" key="1">
    <source>
        <dbReference type="EMBL" id="KAK1141278.1"/>
    </source>
</evidence>
<organism evidence="1 2">
    <name type="scientific">Aspergillus melleus</name>
    <dbReference type="NCBI Taxonomy" id="138277"/>
    <lineage>
        <taxon>Eukaryota</taxon>
        <taxon>Fungi</taxon>
        <taxon>Dikarya</taxon>
        <taxon>Ascomycota</taxon>
        <taxon>Pezizomycotina</taxon>
        <taxon>Eurotiomycetes</taxon>
        <taxon>Eurotiomycetidae</taxon>
        <taxon>Eurotiales</taxon>
        <taxon>Aspergillaceae</taxon>
        <taxon>Aspergillus</taxon>
        <taxon>Aspergillus subgen. Circumdati</taxon>
    </lineage>
</organism>
<protein>
    <submittedName>
        <fullName evidence="1">Uncharacterized protein</fullName>
    </submittedName>
</protein>
<dbReference type="Proteomes" id="UP001177260">
    <property type="component" value="Unassembled WGS sequence"/>
</dbReference>
<comment type="caution">
    <text evidence="1">The sequence shown here is derived from an EMBL/GenBank/DDBJ whole genome shotgun (WGS) entry which is preliminary data.</text>
</comment>
<name>A0ACC3AU77_9EURO</name>
<dbReference type="EMBL" id="JAOPJF010000066">
    <property type="protein sequence ID" value="KAK1141278.1"/>
    <property type="molecule type" value="Genomic_DNA"/>
</dbReference>
<sequence length="1174" mass="125177">MSLNGLDSPAVLEAYQVALSEAGGWFLLHYVARDEVALFERGTGGVPEVRTTIDAYEEVSPLYGFLQYRRRKVVLSYLPEGLSRLVQARTTVQFQSILDKFSPHDTVFTLAQSSQLTESALSSACLLHTASGSITSSSSSLRRRRLMEIAEDAEETSVTRDAEPAQSPVGNTRQRSFSQLSDATIVAPPAPSDAQPPPVESDPPAPPAAAVVTNPVPPATDVAQQPAASVEQGVDVERASSRASSLRNFREDLSHPLTPSESRKSTQSARPSLRDLERTGTYPQKVKRGPRPSVDVNGRPRTAGNLSRSIEQLRPVASLPAGVRSSSLRKTSPPTARPRSQGNTAAAATPGKRAPPVPPLLVPPLSTPISRPKLSPGAKSLSALSSGTSQERERLMKALQLRRTQLEKKAQGADNNKPPKAADGGRQRRQKEQPTTSPGEENKENQEDSTIGDDTHEEKSAVIEPSRSLTPLAEPRPAPFLATELMEQPPGAETAPLFLGQPTPEPALTEIKESISQEADEDPSDVPVSTTVTPTPTSPTQPSTDRSQISAKEASPEAQTTLRQPETDAGQADPALLDAKSGPGSPSAIVDVPPEPESLKAREEIIIPSPPAENPVISGALVDNATGESTASPIPPQSLPLPNSPSPSPPPGSSRPPSIPEIPPTVIASETPEPQHDLTAAAPEPPIAQQKDTIHRKDKRKPHLEPIQVPTPDYSDDDNFSDDSFMEELKSATVEEAKPISVGKSPLSPGYSNKGNERTSPDAWRNSRAVSNPSAIGGQSPNNLQALAVGRSVSTSYAEMDSATNPVLVAKKINVSSGISKRIKALEKFSGNRDAPSHSAPNLAVPPASTSFETLRKRASVSVGGHSDALSRHGSYSPEPFSRASSLRRRDSSASAPRTTNSVSVTARIVRDSSPAETNGTNGTPPESGVLNLQPSQLTVEHEPADPSPARSSPPPESVPLPSTSDKRSMSTSSAGSGPRSISPTMQRSESRLSISSASRNDRSADVPSSPEDKRESRTSRILRRMSSITSNSRKGSVGALSSPVKEEESAPETKTSDAAVEAPQAVDIGEVNVQFPDTLLWKRRFIRIDDKGFLVLTPGTTDSSNRNMIKRYHLSEFRTPCLPDEDCQELPNSILLDFLDGRTLQCACESRQGQAFVLQTLVGAHTTYQSTVA</sequence>
<gene>
    <name evidence="1" type="ORF">N8T08_009181</name>
</gene>
<accession>A0ACC3AU77</accession>
<reference evidence="1 2" key="1">
    <citation type="journal article" date="2023" name="ACS Omega">
        <title>Identification of the Neoaspergillic Acid Biosynthesis Gene Cluster by Establishing an In Vitro CRISPR-Ribonucleoprotein Genetic System in Aspergillus melleus.</title>
        <authorList>
            <person name="Yuan B."/>
            <person name="Grau M.F."/>
            <person name="Murata R.M."/>
            <person name="Torok T."/>
            <person name="Venkateswaran K."/>
            <person name="Stajich J.E."/>
            <person name="Wang C.C.C."/>
        </authorList>
    </citation>
    <scope>NUCLEOTIDE SEQUENCE [LARGE SCALE GENOMIC DNA]</scope>
    <source>
        <strain evidence="1 2">IMV 1140</strain>
    </source>
</reference>
<evidence type="ECO:0000313" key="2">
    <source>
        <dbReference type="Proteomes" id="UP001177260"/>
    </source>
</evidence>
<proteinExistence type="predicted"/>
<keyword evidence="2" id="KW-1185">Reference proteome</keyword>